<sequence length="236" mass="27254">MLANVALSVLDEHYRAAWGSDNQRRQRRKHGLPNWRLVRYADDFVVLVHGERAPAEALRSEVAGVLAQIGLRLSDAKTRVVSFEDGFDFLGWRIQRHRKKGADRSYVYTYPSAKALASVVGKIRAATHKNAYRQLSTLLIRVNQILRGWAFYFRHGVSFSVFSYLRAFTWRRIAYWIKKLHKGLSWKKLLRRAFTGTTKREITAAGVTLFDPASIPIRRYRYRGAKIPNPWAAHIA</sequence>
<name>A0ABX0BQK3_9PSEU</name>
<comment type="caution">
    <text evidence="2">The sequence shown here is derived from an EMBL/GenBank/DDBJ whole genome shotgun (WGS) entry which is preliminary data.</text>
</comment>
<dbReference type="Proteomes" id="UP000470404">
    <property type="component" value="Unassembled WGS sequence"/>
</dbReference>
<dbReference type="InterPro" id="IPR051083">
    <property type="entry name" value="GrpII_Intron_Splice-Mob/Def"/>
</dbReference>
<dbReference type="PROSITE" id="PS50878">
    <property type="entry name" value="RT_POL"/>
    <property type="match status" value="1"/>
</dbReference>
<proteinExistence type="predicted"/>
<protein>
    <submittedName>
        <fullName evidence="2">RNA-directed DNA polymerase</fullName>
    </submittedName>
</protein>
<keyword evidence="2" id="KW-0808">Transferase</keyword>
<keyword evidence="2" id="KW-0695">RNA-directed DNA polymerase</keyword>
<dbReference type="Pfam" id="PF08388">
    <property type="entry name" value="GIIM"/>
    <property type="match status" value="1"/>
</dbReference>
<dbReference type="GO" id="GO:0003964">
    <property type="term" value="F:RNA-directed DNA polymerase activity"/>
    <property type="evidence" value="ECO:0007669"/>
    <property type="project" value="UniProtKB-KW"/>
</dbReference>
<evidence type="ECO:0000313" key="3">
    <source>
        <dbReference type="Proteomes" id="UP000470404"/>
    </source>
</evidence>
<dbReference type="PANTHER" id="PTHR34047:SF8">
    <property type="entry name" value="PROTEIN YKFC"/>
    <property type="match status" value="1"/>
</dbReference>
<dbReference type="PANTHER" id="PTHR34047">
    <property type="entry name" value="NUCLEAR INTRON MATURASE 1, MITOCHONDRIAL-RELATED"/>
    <property type="match status" value="1"/>
</dbReference>
<dbReference type="InterPro" id="IPR000477">
    <property type="entry name" value="RT_dom"/>
</dbReference>
<evidence type="ECO:0000313" key="2">
    <source>
        <dbReference type="EMBL" id="NEC56669.1"/>
    </source>
</evidence>
<organism evidence="2 3">
    <name type="scientific">Amycolatopsis rubida</name>
    <dbReference type="NCBI Taxonomy" id="112413"/>
    <lineage>
        <taxon>Bacteria</taxon>
        <taxon>Bacillati</taxon>
        <taxon>Actinomycetota</taxon>
        <taxon>Actinomycetes</taxon>
        <taxon>Pseudonocardiales</taxon>
        <taxon>Pseudonocardiaceae</taxon>
        <taxon>Amycolatopsis</taxon>
    </lineage>
</organism>
<accession>A0ABX0BQK3</accession>
<dbReference type="SUPFAM" id="SSF56672">
    <property type="entry name" value="DNA/RNA polymerases"/>
    <property type="match status" value="1"/>
</dbReference>
<keyword evidence="2" id="KW-0548">Nucleotidyltransferase</keyword>
<gene>
    <name evidence="2" type="ORF">G3I59_14000</name>
</gene>
<dbReference type="EMBL" id="JAAGNC010000075">
    <property type="protein sequence ID" value="NEC56669.1"/>
    <property type="molecule type" value="Genomic_DNA"/>
</dbReference>
<evidence type="ECO:0000259" key="1">
    <source>
        <dbReference type="PROSITE" id="PS50878"/>
    </source>
</evidence>
<dbReference type="Pfam" id="PF00078">
    <property type="entry name" value="RVT_1"/>
    <property type="match status" value="1"/>
</dbReference>
<reference evidence="2 3" key="1">
    <citation type="submission" date="2020-01" db="EMBL/GenBank/DDBJ databases">
        <title>Insect and environment-associated Actinomycetes.</title>
        <authorList>
            <person name="Currrie C."/>
            <person name="Chevrette M."/>
            <person name="Carlson C."/>
            <person name="Stubbendieck R."/>
            <person name="Wendt-Pienkowski E."/>
        </authorList>
    </citation>
    <scope>NUCLEOTIDE SEQUENCE [LARGE SCALE GENOMIC DNA]</scope>
    <source>
        <strain evidence="2 3">SID8386</strain>
    </source>
</reference>
<feature type="domain" description="Reverse transcriptase" evidence="1">
    <location>
        <begin position="1"/>
        <end position="94"/>
    </location>
</feature>
<dbReference type="InterPro" id="IPR043502">
    <property type="entry name" value="DNA/RNA_pol_sf"/>
</dbReference>
<keyword evidence="3" id="KW-1185">Reference proteome</keyword>
<dbReference type="InterPro" id="IPR013597">
    <property type="entry name" value="Mat_intron_G2"/>
</dbReference>